<accession>A0A165AJA9</accession>
<dbReference type="Proteomes" id="UP000076858">
    <property type="component" value="Unassembled WGS sequence"/>
</dbReference>
<dbReference type="EMBL" id="LRGB01000582">
    <property type="protein sequence ID" value="KZS17751.1"/>
    <property type="molecule type" value="Genomic_DNA"/>
</dbReference>
<sequence>MEEINCQAKRVGATVLVIVPFFHSPLHIFLFPPPKTIFVLTYLQRHTQTAAISNSERQSLDIDYMEASPVLVPPARQQQLKLQLSELPAFHGPFLFAFPSPLSFFSVQFYDKRSALITTGISCTMSTGGLFHFANILGTRNIS</sequence>
<protein>
    <submittedName>
        <fullName evidence="1">Uncharacterized protein</fullName>
    </submittedName>
</protein>
<evidence type="ECO:0000313" key="2">
    <source>
        <dbReference type="Proteomes" id="UP000076858"/>
    </source>
</evidence>
<gene>
    <name evidence="1" type="ORF">APZ42_016211</name>
</gene>
<name>A0A165AJA9_9CRUS</name>
<comment type="caution">
    <text evidence="1">The sequence shown here is derived from an EMBL/GenBank/DDBJ whole genome shotgun (WGS) entry which is preliminary data.</text>
</comment>
<reference evidence="1 2" key="1">
    <citation type="submission" date="2016-03" db="EMBL/GenBank/DDBJ databases">
        <title>EvidentialGene: Evidence-directed Construction of Genes on Genomes.</title>
        <authorList>
            <person name="Gilbert D.G."/>
            <person name="Choi J.-H."/>
            <person name="Mockaitis K."/>
            <person name="Colbourne J."/>
            <person name="Pfrender M."/>
        </authorList>
    </citation>
    <scope>NUCLEOTIDE SEQUENCE [LARGE SCALE GENOMIC DNA]</scope>
    <source>
        <strain evidence="1 2">Xinb3</strain>
        <tissue evidence="1">Complete organism</tissue>
    </source>
</reference>
<proteinExistence type="predicted"/>
<evidence type="ECO:0000313" key="1">
    <source>
        <dbReference type="EMBL" id="KZS17751.1"/>
    </source>
</evidence>
<dbReference type="AlphaFoldDB" id="A0A165AJA9"/>
<keyword evidence="2" id="KW-1185">Reference proteome</keyword>
<organism evidence="1 2">
    <name type="scientific">Daphnia magna</name>
    <dbReference type="NCBI Taxonomy" id="35525"/>
    <lineage>
        <taxon>Eukaryota</taxon>
        <taxon>Metazoa</taxon>
        <taxon>Ecdysozoa</taxon>
        <taxon>Arthropoda</taxon>
        <taxon>Crustacea</taxon>
        <taxon>Branchiopoda</taxon>
        <taxon>Diplostraca</taxon>
        <taxon>Cladocera</taxon>
        <taxon>Anomopoda</taxon>
        <taxon>Daphniidae</taxon>
        <taxon>Daphnia</taxon>
    </lineage>
</organism>